<keyword evidence="8" id="KW-1185">Reference proteome</keyword>
<gene>
    <name evidence="7" type="ORF">DILT_LOCUS6860</name>
</gene>
<evidence type="ECO:0000256" key="3">
    <source>
        <dbReference type="ARBA" id="ARBA00022989"/>
    </source>
</evidence>
<evidence type="ECO:0000313" key="7">
    <source>
        <dbReference type="EMBL" id="VDN11029.1"/>
    </source>
</evidence>
<accession>A0A3P7NP63</accession>
<evidence type="ECO:0000256" key="5">
    <source>
        <dbReference type="SAM" id="Phobius"/>
    </source>
</evidence>
<evidence type="ECO:0000259" key="6">
    <source>
        <dbReference type="PROSITE" id="PS50262"/>
    </source>
</evidence>
<proteinExistence type="predicted"/>
<dbReference type="AlphaFoldDB" id="A0A3P7NP63"/>
<dbReference type="Pfam" id="PF00001">
    <property type="entry name" value="7tm_1"/>
    <property type="match status" value="1"/>
</dbReference>
<feature type="transmembrane region" description="Helical" evidence="5">
    <location>
        <begin position="196"/>
        <end position="218"/>
    </location>
</feature>
<dbReference type="InterPro" id="IPR017452">
    <property type="entry name" value="GPCR_Rhodpsn_7TM"/>
</dbReference>
<keyword evidence="2 5" id="KW-0812">Transmembrane</keyword>
<name>A0A3P7NP63_DIBLA</name>
<dbReference type="Proteomes" id="UP000281553">
    <property type="component" value="Unassembled WGS sequence"/>
</dbReference>
<feature type="transmembrane region" description="Helical" evidence="5">
    <location>
        <begin position="34"/>
        <end position="60"/>
    </location>
</feature>
<dbReference type="GO" id="GO:0004930">
    <property type="term" value="F:G protein-coupled receptor activity"/>
    <property type="evidence" value="ECO:0007669"/>
    <property type="project" value="InterPro"/>
</dbReference>
<comment type="subcellular location">
    <subcellularLocation>
        <location evidence="1">Membrane</location>
    </subcellularLocation>
</comment>
<evidence type="ECO:0000256" key="2">
    <source>
        <dbReference type="ARBA" id="ARBA00022692"/>
    </source>
</evidence>
<dbReference type="PANTHER" id="PTHR46641">
    <property type="entry name" value="FMRFAMIDE RECEPTOR-RELATED"/>
    <property type="match status" value="1"/>
</dbReference>
<dbReference type="OrthoDB" id="5987909at2759"/>
<feature type="domain" description="G-protein coupled receptors family 1 profile" evidence="6">
    <location>
        <begin position="51"/>
        <end position="321"/>
    </location>
</feature>
<dbReference type="PROSITE" id="PS50262">
    <property type="entry name" value="G_PROTEIN_RECEP_F1_2"/>
    <property type="match status" value="1"/>
</dbReference>
<keyword evidence="3 5" id="KW-1133">Transmembrane helix</keyword>
<reference evidence="7 8" key="1">
    <citation type="submission" date="2018-11" db="EMBL/GenBank/DDBJ databases">
        <authorList>
            <consortium name="Pathogen Informatics"/>
        </authorList>
    </citation>
    <scope>NUCLEOTIDE SEQUENCE [LARGE SCALE GENOMIC DNA]</scope>
</reference>
<dbReference type="EMBL" id="UYRU01050522">
    <property type="protein sequence ID" value="VDN11029.1"/>
    <property type="molecule type" value="Genomic_DNA"/>
</dbReference>
<keyword evidence="4 5" id="KW-0472">Membrane</keyword>
<feature type="transmembrane region" description="Helical" evidence="5">
    <location>
        <begin position="156"/>
        <end position="176"/>
    </location>
</feature>
<evidence type="ECO:0000313" key="8">
    <source>
        <dbReference type="Proteomes" id="UP000281553"/>
    </source>
</evidence>
<dbReference type="GO" id="GO:0016020">
    <property type="term" value="C:membrane"/>
    <property type="evidence" value="ECO:0007669"/>
    <property type="project" value="UniProtKB-SubCell"/>
</dbReference>
<protein>
    <recommendedName>
        <fullName evidence="6">G-protein coupled receptors family 1 profile domain-containing protein</fullName>
    </recommendedName>
</protein>
<feature type="transmembrane region" description="Helical" evidence="5">
    <location>
        <begin position="304"/>
        <end position="325"/>
    </location>
</feature>
<evidence type="ECO:0000256" key="4">
    <source>
        <dbReference type="ARBA" id="ARBA00023136"/>
    </source>
</evidence>
<dbReference type="SUPFAM" id="SSF81321">
    <property type="entry name" value="Family A G protein-coupled receptor-like"/>
    <property type="match status" value="1"/>
</dbReference>
<dbReference type="InterPro" id="IPR052954">
    <property type="entry name" value="GPCR-Ligand_Int"/>
</dbReference>
<feature type="transmembrane region" description="Helical" evidence="5">
    <location>
        <begin position="72"/>
        <end position="91"/>
    </location>
</feature>
<evidence type="ECO:0000256" key="1">
    <source>
        <dbReference type="ARBA" id="ARBA00004370"/>
    </source>
</evidence>
<feature type="transmembrane region" description="Helical" evidence="5">
    <location>
        <begin position="261"/>
        <end position="284"/>
    </location>
</feature>
<dbReference type="InterPro" id="IPR000276">
    <property type="entry name" value="GPCR_Rhodpsn"/>
</dbReference>
<feature type="transmembrane region" description="Helical" evidence="5">
    <location>
        <begin position="111"/>
        <end position="136"/>
    </location>
</feature>
<sequence>MAANTTGNNSIPCILQEAWPEGPTFKVFLRCNRLILLSVLGLPVCMVGIVTSGLSICLFCRDKTTPRTTCKLLIVTSLIDVQFLLFSLLYLQPLTFCKRSSPLRRLLLTNIIFSFVNILECFRNWLVVLIGVERFLVICFPVRSKVWWTGKITDSLMAACFVFSVVVRLPLISYLSLESVKPKGSVTAWLYQLHSFTDSILVTLIPLIILIVCSLQIGRGLQQSDHFRWGQGKHPERQRASTSSTSSNCSVARRVKLTRGLLIVIVTFTLFMLPMVPVSIVQLLSHHFFTSSCTYFITLHVCSYVATLGSQMNSTANFFVYIVYWGKYRKMLKRMLGCQYAKRILSPKKRVY</sequence>
<organism evidence="7 8">
    <name type="scientific">Dibothriocephalus latus</name>
    <name type="common">Fish tapeworm</name>
    <name type="synonym">Diphyllobothrium latum</name>
    <dbReference type="NCBI Taxonomy" id="60516"/>
    <lineage>
        <taxon>Eukaryota</taxon>
        <taxon>Metazoa</taxon>
        <taxon>Spiralia</taxon>
        <taxon>Lophotrochozoa</taxon>
        <taxon>Platyhelminthes</taxon>
        <taxon>Cestoda</taxon>
        <taxon>Eucestoda</taxon>
        <taxon>Diphyllobothriidea</taxon>
        <taxon>Diphyllobothriidae</taxon>
        <taxon>Dibothriocephalus</taxon>
    </lineage>
</organism>
<dbReference type="Gene3D" id="1.20.1070.10">
    <property type="entry name" value="Rhodopsin 7-helix transmembrane proteins"/>
    <property type="match status" value="1"/>
</dbReference>
<dbReference type="PANTHER" id="PTHR46641:SF2">
    <property type="entry name" value="FMRFAMIDE RECEPTOR"/>
    <property type="match status" value="1"/>
</dbReference>